<dbReference type="InterPro" id="IPR013078">
    <property type="entry name" value="His_Pase_superF_clade-1"/>
</dbReference>
<gene>
    <name evidence="2" type="ORF">H7995_02775</name>
</gene>
<dbReference type="SUPFAM" id="SSF53254">
    <property type="entry name" value="Phosphoglycerate mutase-like"/>
    <property type="match status" value="1"/>
</dbReference>
<evidence type="ECO:0000313" key="2">
    <source>
        <dbReference type="EMBL" id="MBC2688720.1"/>
    </source>
</evidence>
<comment type="caution">
    <text evidence="2">The sequence shown here is derived from an EMBL/GenBank/DDBJ whole genome shotgun (WGS) entry which is preliminary data.</text>
</comment>
<keyword evidence="1" id="KW-0812">Transmembrane</keyword>
<dbReference type="InterPro" id="IPR029033">
    <property type="entry name" value="His_PPase_superfam"/>
</dbReference>
<dbReference type="CDD" id="cd07040">
    <property type="entry name" value="HP"/>
    <property type="match status" value="1"/>
</dbReference>
<dbReference type="RefSeq" id="WP_185817940.1">
    <property type="nucleotide sequence ID" value="NZ_CP130043.1"/>
</dbReference>
<evidence type="ECO:0000313" key="3">
    <source>
        <dbReference type="Proteomes" id="UP000526003"/>
    </source>
</evidence>
<accession>A0A7X1KVW8</accession>
<dbReference type="Gene3D" id="3.40.50.1240">
    <property type="entry name" value="Phosphoglycerate mutase-like"/>
    <property type="match status" value="1"/>
</dbReference>
<organism evidence="2 3">
    <name type="scientific">Pseudomonas kielensis</name>
    <dbReference type="NCBI Taxonomy" id="2762577"/>
    <lineage>
        <taxon>Bacteria</taxon>
        <taxon>Pseudomonadati</taxon>
        <taxon>Pseudomonadota</taxon>
        <taxon>Gammaproteobacteria</taxon>
        <taxon>Pseudomonadales</taxon>
        <taxon>Pseudomonadaceae</taxon>
        <taxon>Pseudomonas</taxon>
    </lineage>
</organism>
<evidence type="ECO:0000256" key="1">
    <source>
        <dbReference type="SAM" id="Phobius"/>
    </source>
</evidence>
<reference evidence="2 3" key="1">
    <citation type="submission" date="2020-08" db="EMBL/GenBank/DDBJ databases">
        <title>Pseudomonas sp. nov.</title>
        <authorList>
            <person name="Gieschler S."/>
            <person name="Fiedler G."/>
            <person name="Brinks E."/>
            <person name="Boehnlein C."/>
            <person name="Franz C.M.A.P."/>
            <person name="Kabisch J."/>
        </authorList>
    </citation>
    <scope>NUCLEOTIDE SEQUENCE [LARGE SCALE GENOMIC DNA]</scope>
    <source>
        <strain evidence="2 3">MBT-1</strain>
    </source>
</reference>
<dbReference type="SMART" id="SM00855">
    <property type="entry name" value="PGAM"/>
    <property type="match status" value="1"/>
</dbReference>
<name>A0A7X1KVW8_9PSED</name>
<proteinExistence type="predicted"/>
<protein>
    <submittedName>
        <fullName evidence="2">Histidine phosphatase family protein</fullName>
    </submittedName>
</protein>
<dbReference type="AlphaFoldDB" id="A0A7X1KVW8"/>
<keyword evidence="1" id="KW-0472">Membrane</keyword>
<dbReference type="EMBL" id="JACMYG010000002">
    <property type="protein sequence ID" value="MBC2688720.1"/>
    <property type="molecule type" value="Genomic_DNA"/>
</dbReference>
<keyword evidence="3" id="KW-1185">Reference proteome</keyword>
<feature type="transmembrane region" description="Helical" evidence="1">
    <location>
        <begin position="20"/>
        <end position="41"/>
    </location>
</feature>
<dbReference type="Pfam" id="PF00300">
    <property type="entry name" value="His_Phos_1"/>
    <property type="match status" value="1"/>
</dbReference>
<keyword evidence="1" id="KW-1133">Transmembrane helix</keyword>
<dbReference type="Proteomes" id="UP000526003">
    <property type="component" value="Unassembled WGS sequence"/>
</dbReference>
<sequence>MSRTPKSSGARSAQHPLRKVALVTLALLVAALVMGFVAWPVSPMLLAQGDQVQKAGMLQRWQAGEIVVLVRHAERCDQSSNPCLGPADGITEVGRDAARHVGQALDALGLAHTDLLTSPATRTVQTAHYLSAQEIPQQEWLAACGETMGAEVLAHKTAQRNLVLVTHSGCISDFEAQNGFKHASKAEYTSALFAAAGPDGKLHILGTVNDADWPDVLNNQVAEQ</sequence>